<keyword evidence="2" id="KW-1133">Transmembrane helix</keyword>
<evidence type="ECO:0000256" key="2">
    <source>
        <dbReference type="SAM" id="Phobius"/>
    </source>
</evidence>
<dbReference type="Proteomes" id="UP001589838">
    <property type="component" value="Unassembled WGS sequence"/>
</dbReference>
<proteinExistence type="predicted"/>
<comment type="caution">
    <text evidence="3">The sequence shown here is derived from an EMBL/GenBank/DDBJ whole genome shotgun (WGS) entry which is preliminary data.</text>
</comment>
<evidence type="ECO:0000256" key="1">
    <source>
        <dbReference type="SAM" id="MobiDB-lite"/>
    </source>
</evidence>
<keyword evidence="2" id="KW-0472">Membrane</keyword>
<protein>
    <recommendedName>
        <fullName evidence="5">Secreted protein</fullName>
    </recommendedName>
</protein>
<sequence length="260" mass="29550">MTKTVINWVFSAIAILIVIIGFYMSLEGTSNEPSHEHNPTHDEEENSQSAETGSTIDIDINYSNETLTISVLNQEGDIPDLAITHEKLMHLILISDDLESFIHLHPKQTEEGMFVVDIKLDHMNYQAFVDIKPEKDVYLTEPIPLDEQHLHHHSSLQADETMVKEIDGVEVELFYEPLLAGEHASLLFEVNNGTPEPYLGALGHVVIVDELLSTFIHVHPESTEKPVFEAYFEEAGMYKLWAEFKIDGEVYAFPYMIEVK</sequence>
<evidence type="ECO:0000313" key="4">
    <source>
        <dbReference type="Proteomes" id="UP001589838"/>
    </source>
</evidence>
<reference evidence="3 4" key="1">
    <citation type="submission" date="2024-09" db="EMBL/GenBank/DDBJ databases">
        <authorList>
            <person name="Sun Q."/>
            <person name="Mori K."/>
        </authorList>
    </citation>
    <scope>NUCLEOTIDE SEQUENCE [LARGE SCALE GENOMIC DNA]</scope>
    <source>
        <strain evidence="3 4">NCAIM B.02610</strain>
    </source>
</reference>
<dbReference type="RefSeq" id="WP_335962635.1">
    <property type="nucleotide sequence ID" value="NZ_JAXBLX010000032.1"/>
</dbReference>
<feature type="region of interest" description="Disordered" evidence="1">
    <location>
        <begin position="30"/>
        <end position="51"/>
    </location>
</feature>
<evidence type="ECO:0000313" key="3">
    <source>
        <dbReference type="EMBL" id="MFC0472853.1"/>
    </source>
</evidence>
<keyword evidence="2" id="KW-0812">Transmembrane</keyword>
<gene>
    <name evidence="3" type="ORF">ACFFHM_20780</name>
</gene>
<organism evidence="3 4">
    <name type="scientific">Halalkalibacter kiskunsagensis</name>
    <dbReference type="NCBI Taxonomy" id="1548599"/>
    <lineage>
        <taxon>Bacteria</taxon>
        <taxon>Bacillati</taxon>
        <taxon>Bacillota</taxon>
        <taxon>Bacilli</taxon>
        <taxon>Bacillales</taxon>
        <taxon>Bacillaceae</taxon>
        <taxon>Halalkalibacter</taxon>
    </lineage>
</organism>
<dbReference type="EMBL" id="JBHLUX010000088">
    <property type="protein sequence ID" value="MFC0472853.1"/>
    <property type="molecule type" value="Genomic_DNA"/>
</dbReference>
<keyword evidence="4" id="KW-1185">Reference proteome</keyword>
<feature type="transmembrane region" description="Helical" evidence="2">
    <location>
        <begin position="6"/>
        <end position="26"/>
    </location>
</feature>
<evidence type="ECO:0008006" key="5">
    <source>
        <dbReference type="Google" id="ProtNLM"/>
    </source>
</evidence>
<accession>A0ABV6KHN6</accession>
<name>A0ABV6KHN6_9BACI</name>